<evidence type="ECO:0000313" key="3">
    <source>
        <dbReference type="Proteomes" id="UP000015241"/>
    </source>
</evidence>
<protein>
    <submittedName>
        <fullName evidence="2">Uncharacterized protein</fullName>
    </submittedName>
</protein>
<organism evidence="2 3">
    <name type="scientific">Fomitopsis schrenkii</name>
    <name type="common">Brown rot fungus</name>
    <dbReference type="NCBI Taxonomy" id="2126942"/>
    <lineage>
        <taxon>Eukaryota</taxon>
        <taxon>Fungi</taxon>
        <taxon>Dikarya</taxon>
        <taxon>Basidiomycota</taxon>
        <taxon>Agaricomycotina</taxon>
        <taxon>Agaricomycetes</taxon>
        <taxon>Polyporales</taxon>
        <taxon>Fomitopsis</taxon>
    </lineage>
</organism>
<proteinExistence type="predicted"/>
<evidence type="ECO:0000256" key="1">
    <source>
        <dbReference type="SAM" id="MobiDB-lite"/>
    </source>
</evidence>
<evidence type="ECO:0000313" key="2">
    <source>
        <dbReference type="EMBL" id="EPT04840.1"/>
    </source>
</evidence>
<feature type="region of interest" description="Disordered" evidence="1">
    <location>
        <begin position="84"/>
        <end position="107"/>
    </location>
</feature>
<dbReference type="AlphaFoldDB" id="S8G3I3"/>
<dbReference type="EMBL" id="KE504125">
    <property type="protein sequence ID" value="EPT04840.1"/>
    <property type="molecule type" value="Genomic_DNA"/>
</dbReference>
<accession>S8G3I3</accession>
<keyword evidence="3" id="KW-1185">Reference proteome</keyword>
<feature type="region of interest" description="Disordered" evidence="1">
    <location>
        <begin position="31"/>
        <end position="50"/>
    </location>
</feature>
<gene>
    <name evidence="2" type="ORF">FOMPIDRAFT_1021651</name>
</gene>
<dbReference type="Proteomes" id="UP000015241">
    <property type="component" value="Unassembled WGS sequence"/>
</dbReference>
<sequence>MNALLTSSAISDVQLETEPYAIARFTSIHSHPPLYTEDPPRPLTTTSHPPKRHFTSIFQALTFCCGETGALDVVSVRRRHPVVSATRADSSSLDSREPHLRRRTLTY</sequence>
<name>S8G3I3_FOMSC</name>
<reference evidence="2 3" key="1">
    <citation type="journal article" date="2012" name="Science">
        <title>The Paleozoic origin of enzymatic lignin decomposition reconstructed from 31 fungal genomes.</title>
        <authorList>
            <person name="Floudas D."/>
            <person name="Binder M."/>
            <person name="Riley R."/>
            <person name="Barry K."/>
            <person name="Blanchette R.A."/>
            <person name="Henrissat B."/>
            <person name="Martinez A.T."/>
            <person name="Otillar R."/>
            <person name="Spatafora J.W."/>
            <person name="Yadav J.S."/>
            <person name="Aerts A."/>
            <person name="Benoit I."/>
            <person name="Boyd A."/>
            <person name="Carlson A."/>
            <person name="Copeland A."/>
            <person name="Coutinho P.M."/>
            <person name="de Vries R.P."/>
            <person name="Ferreira P."/>
            <person name="Findley K."/>
            <person name="Foster B."/>
            <person name="Gaskell J."/>
            <person name="Glotzer D."/>
            <person name="Gorecki P."/>
            <person name="Heitman J."/>
            <person name="Hesse C."/>
            <person name="Hori C."/>
            <person name="Igarashi K."/>
            <person name="Jurgens J.A."/>
            <person name="Kallen N."/>
            <person name="Kersten P."/>
            <person name="Kohler A."/>
            <person name="Kuees U."/>
            <person name="Kumar T.K.A."/>
            <person name="Kuo A."/>
            <person name="LaButti K."/>
            <person name="Larrondo L.F."/>
            <person name="Lindquist E."/>
            <person name="Ling A."/>
            <person name="Lombard V."/>
            <person name="Lucas S."/>
            <person name="Lundell T."/>
            <person name="Martin R."/>
            <person name="McLaughlin D.J."/>
            <person name="Morgenstern I."/>
            <person name="Morin E."/>
            <person name="Murat C."/>
            <person name="Nagy L.G."/>
            <person name="Nolan M."/>
            <person name="Ohm R.A."/>
            <person name="Patyshakuliyeva A."/>
            <person name="Rokas A."/>
            <person name="Ruiz-Duenas F.J."/>
            <person name="Sabat G."/>
            <person name="Salamov A."/>
            <person name="Samejima M."/>
            <person name="Schmutz J."/>
            <person name="Slot J.C."/>
            <person name="St John F."/>
            <person name="Stenlid J."/>
            <person name="Sun H."/>
            <person name="Sun S."/>
            <person name="Syed K."/>
            <person name="Tsang A."/>
            <person name="Wiebenga A."/>
            <person name="Young D."/>
            <person name="Pisabarro A."/>
            <person name="Eastwood D.C."/>
            <person name="Martin F."/>
            <person name="Cullen D."/>
            <person name="Grigoriev I.V."/>
            <person name="Hibbett D.S."/>
        </authorList>
    </citation>
    <scope>NUCLEOTIDE SEQUENCE</scope>
    <source>
        <strain evidence="3">FP-58527</strain>
    </source>
</reference>
<dbReference type="HOGENOM" id="CLU_2210083_0_0_1"/>
<dbReference type="InParanoid" id="S8G3I3"/>